<dbReference type="Proteomes" id="UP000612329">
    <property type="component" value="Unassembled WGS sequence"/>
</dbReference>
<dbReference type="AlphaFoldDB" id="A0A8J3FLB9"/>
<reference evidence="1" key="1">
    <citation type="journal article" date="2014" name="Int. J. Syst. Evol. Microbiol.">
        <title>Complete genome sequence of Corynebacterium casei LMG S-19264T (=DSM 44701T), isolated from a smear-ripened cheese.</title>
        <authorList>
            <consortium name="US DOE Joint Genome Institute (JGI-PGF)"/>
            <person name="Walter F."/>
            <person name="Albersmeier A."/>
            <person name="Kalinowski J."/>
            <person name="Ruckert C."/>
        </authorList>
    </citation>
    <scope>NUCLEOTIDE SEQUENCE</scope>
    <source>
        <strain evidence="1">JCM 12862</strain>
    </source>
</reference>
<accession>A0A8J3FLB9</accession>
<organism evidence="1 2">
    <name type="scientific">Yeosuana aromativorans</name>
    <dbReference type="NCBI Taxonomy" id="288019"/>
    <lineage>
        <taxon>Bacteria</taxon>
        <taxon>Pseudomonadati</taxon>
        <taxon>Bacteroidota</taxon>
        <taxon>Flavobacteriia</taxon>
        <taxon>Flavobacteriales</taxon>
        <taxon>Flavobacteriaceae</taxon>
        <taxon>Yeosuana</taxon>
    </lineage>
</organism>
<reference evidence="1" key="2">
    <citation type="submission" date="2020-09" db="EMBL/GenBank/DDBJ databases">
        <authorList>
            <person name="Sun Q."/>
            <person name="Ohkuma M."/>
        </authorList>
    </citation>
    <scope>NUCLEOTIDE SEQUENCE</scope>
    <source>
        <strain evidence="1">JCM 12862</strain>
    </source>
</reference>
<keyword evidence="2" id="KW-1185">Reference proteome</keyword>
<evidence type="ECO:0000313" key="2">
    <source>
        <dbReference type="Proteomes" id="UP000612329"/>
    </source>
</evidence>
<gene>
    <name evidence="1" type="ORF">GCM10007962_29700</name>
</gene>
<protein>
    <submittedName>
        <fullName evidence="1">Uncharacterized protein</fullName>
    </submittedName>
</protein>
<evidence type="ECO:0000313" key="1">
    <source>
        <dbReference type="EMBL" id="GGK33382.1"/>
    </source>
</evidence>
<sequence length="85" mass="10024">MENVEQLAFLGVPFYTIKRQALHYNLFLISKKGFSFQSLTQIPCNNTVNGTFFDYFYNKNNHESIIPGYFNATYIEFLRSHSRDL</sequence>
<dbReference type="EMBL" id="BMNR01000008">
    <property type="protein sequence ID" value="GGK33382.1"/>
    <property type="molecule type" value="Genomic_DNA"/>
</dbReference>
<name>A0A8J3FLB9_9FLAO</name>
<proteinExistence type="predicted"/>
<comment type="caution">
    <text evidence="1">The sequence shown here is derived from an EMBL/GenBank/DDBJ whole genome shotgun (WGS) entry which is preliminary data.</text>
</comment>